<organism evidence="1 2">
    <name type="scientific">Batrachochytrium dendrobatidis (strain JEL423)</name>
    <dbReference type="NCBI Taxonomy" id="403673"/>
    <lineage>
        <taxon>Eukaryota</taxon>
        <taxon>Fungi</taxon>
        <taxon>Fungi incertae sedis</taxon>
        <taxon>Chytridiomycota</taxon>
        <taxon>Chytridiomycota incertae sedis</taxon>
        <taxon>Chytridiomycetes</taxon>
        <taxon>Rhizophydiales</taxon>
        <taxon>Rhizophydiales incertae sedis</taxon>
        <taxon>Batrachochytrium</taxon>
    </lineage>
</organism>
<dbReference type="VEuPathDB" id="FungiDB:BDEG_22118"/>
<evidence type="ECO:0000313" key="1">
    <source>
        <dbReference type="EMBL" id="OAJ38165.1"/>
    </source>
</evidence>
<dbReference type="AlphaFoldDB" id="A0A177WEH6"/>
<sequence length="111" mass="11945">MNASQTISDIDSLLQLTDKLMAPYSPHPVMAASVPNSPSDTLHPQPLLSQILALLHKVANAESLKMANQIIQSTGGVDLSQRVVELDSSILKSISKCLELKHVMDALIYPG</sequence>
<name>A0A177WEH6_BATDL</name>
<proteinExistence type="predicted"/>
<accession>A0A177WEH6</accession>
<reference evidence="1 2" key="1">
    <citation type="submission" date="2006-10" db="EMBL/GenBank/DDBJ databases">
        <title>The Genome Sequence of Batrachochytrium dendrobatidis JEL423.</title>
        <authorList>
            <consortium name="The Broad Institute Genome Sequencing Platform"/>
            <person name="Birren B."/>
            <person name="Lander E."/>
            <person name="Galagan J."/>
            <person name="Cuomo C."/>
            <person name="Devon K."/>
            <person name="Jaffe D."/>
            <person name="Butler J."/>
            <person name="Alvarez P."/>
            <person name="Gnerre S."/>
            <person name="Grabherr M."/>
            <person name="Kleber M."/>
            <person name="Mauceli E."/>
            <person name="Brockman W."/>
            <person name="Young S."/>
            <person name="LaButti K."/>
            <person name="Sykes S."/>
            <person name="DeCaprio D."/>
            <person name="Crawford M."/>
            <person name="Koehrsen M."/>
            <person name="Engels R."/>
            <person name="Montgomery P."/>
            <person name="Pearson M."/>
            <person name="Howarth C."/>
            <person name="Larson L."/>
            <person name="White J."/>
            <person name="O'Leary S."/>
            <person name="Kodira C."/>
            <person name="Zeng Q."/>
            <person name="Yandava C."/>
            <person name="Alvarado L."/>
            <person name="Longcore J."/>
            <person name="James T."/>
        </authorList>
    </citation>
    <scope>NUCLEOTIDE SEQUENCE [LARGE SCALE GENOMIC DNA]</scope>
    <source>
        <strain evidence="1 2">JEL423</strain>
    </source>
</reference>
<gene>
    <name evidence="1" type="ORF">BDEG_22118</name>
</gene>
<dbReference type="EMBL" id="DS022301">
    <property type="protein sequence ID" value="OAJ38165.1"/>
    <property type="molecule type" value="Genomic_DNA"/>
</dbReference>
<evidence type="ECO:0000313" key="2">
    <source>
        <dbReference type="Proteomes" id="UP000077115"/>
    </source>
</evidence>
<dbReference type="Proteomes" id="UP000077115">
    <property type="component" value="Unassembled WGS sequence"/>
</dbReference>
<reference evidence="1 2" key="2">
    <citation type="submission" date="2016-05" db="EMBL/GenBank/DDBJ databases">
        <title>Lineage-specific infection strategies underlie the spectrum of fungal disease in amphibians.</title>
        <authorList>
            <person name="Cuomo C.A."/>
            <person name="Farrer R.A."/>
            <person name="James T."/>
            <person name="Longcore J."/>
            <person name="Birren B."/>
        </authorList>
    </citation>
    <scope>NUCLEOTIDE SEQUENCE [LARGE SCALE GENOMIC DNA]</scope>
    <source>
        <strain evidence="1 2">JEL423</strain>
    </source>
</reference>
<protein>
    <submittedName>
        <fullName evidence="1">Uncharacterized protein</fullName>
    </submittedName>
</protein>